<protein>
    <submittedName>
        <fullName evidence="7">Xylulokinase</fullName>
        <ecNumber evidence="7">2.7.1.17</ecNumber>
    </submittedName>
</protein>
<name>A0AAE4CQW0_9ACTN</name>
<comment type="similarity">
    <text evidence="1">Belongs to the FGGY kinase family.</text>
</comment>
<proteinExistence type="inferred from homology"/>
<dbReference type="Gene3D" id="3.30.420.40">
    <property type="match status" value="2"/>
</dbReference>
<dbReference type="InterPro" id="IPR018485">
    <property type="entry name" value="FGGY_C"/>
</dbReference>
<dbReference type="InterPro" id="IPR043129">
    <property type="entry name" value="ATPase_NBD"/>
</dbReference>
<evidence type="ECO:0000313" key="7">
    <source>
        <dbReference type="EMBL" id="MDR7320892.1"/>
    </source>
</evidence>
<gene>
    <name evidence="7" type="ORF">J2S44_001142</name>
</gene>
<evidence type="ECO:0000259" key="6">
    <source>
        <dbReference type="Pfam" id="PF02782"/>
    </source>
</evidence>
<feature type="domain" description="Carbohydrate kinase FGGY N-terminal" evidence="5">
    <location>
        <begin position="7"/>
        <end position="264"/>
    </location>
</feature>
<dbReference type="InterPro" id="IPR018484">
    <property type="entry name" value="FGGY_N"/>
</dbReference>
<keyword evidence="2" id="KW-0859">Xylose metabolism</keyword>
<dbReference type="InterPro" id="IPR000577">
    <property type="entry name" value="Carb_kinase_FGGY"/>
</dbReference>
<dbReference type="AlphaFoldDB" id="A0AAE4CQW0"/>
<evidence type="ECO:0000256" key="2">
    <source>
        <dbReference type="ARBA" id="ARBA00022629"/>
    </source>
</evidence>
<organism evidence="7 8">
    <name type="scientific">Catenuloplanes niger</name>
    <dbReference type="NCBI Taxonomy" id="587534"/>
    <lineage>
        <taxon>Bacteria</taxon>
        <taxon>Bacillati</taxon>
        <taxon>Actinomycetota</taxon>
        <taxon>Actinomycetes</taxon>
        <taxon>Micromonosporales</taxon>
        <taxon>Micromonosporaceae</taxon>
        <taxon>Catenuloplanes</taxon>
    </lineage>
</organism>
<sequence>MAVPPQVLAIDLGTSGMKAALVAADGTVTGWADRAVPLHVLPGGGAEQDPHAWWDALAEVVADLGRAFPEHLRAVTTICSSTQGEGTIAVDAAGEPLTRCISWLDMRGAEHLRRQFGGFPAYDGMSVLKIARWLRLTGGMPSPTGKDPAAHMLFVRDTMPEVYARTATFLNVLDWINLKLTGRTVATVDSILTSWVTDNRDPADIRYSPALVTASGIDRDKFPPIVACTEVVGGLSPQAADHLGLPTSVRVVAGAIDNTAAAIGAGTVRDGDAHLYLGTSSWIAAHVPAKKTDALTGIAAVPCAVPGRYLMTALQATAGANLTWLRDKIVEYDDPLVTAGHVSRDENRIFDAFDTIIPTVPPGADGVLYMPWLYGERVPVDNPHLRAGFLNISLHTCRSDLLRAVFEGVALNTRWMAGPVGRFLGAPLSTIVITGGAARSRSWCQIFADVLNIEVRRDSAPVAVNARGAGWIGAVGTGQLSFADIPALARNDEVFTPGPDRAAYDQIFDTYTYAYRRLAPLYKRINHR</sequence>
<dbReference type="EMBL" id="JAVDYC010000001">
    <property type="protein sequence ID" value="MDR7320892.1"/>
    <property type="molecule type" value="Genomic_DNA"/>
</dbReference>
<keyword evidence="4" id="KW-0418">Kinase</keyword>
<dbReference type="PANTHER" id="PTHR43095">
    <property type="entry name" value="SUGAR KINASE"/>
    <property type="match status" value="1"/>
</dbReference>
<dbReference type="Pfam" id="PF02782">
    <property type="entry name" value="FGGY_C"/>
    <property type="match status" value="1"/>
</dbReference>
<keyword evidence="3 7" id="KW-0808">Transferase</keyword>
<dbReference type="GO" id="GO:0004856">
    <property type="term" value="F:D-xylulokinase activity"/>
    <property type="evidence" value="ECO:0007669"/>
    <property type="project" value="UniProtKB-EC"/>
</dbReference>
<dbReference type="SUPFAM" id="SSF53067">
    <property type="entry name" value="Actin-like ATPase domain"/>
    <property type="match status" value="2"/>
</dbReference>
<dbReference type="Pfam" id="PF00370">
    <property type="entry name" value="FGGY_N"/>
    <property type="match status" value="1"/>
</dbReference>
<dbReference type="InterPro" id="IPR050406">
    <property type="entry name" value="FGGY_Carb_Kinase"/>
</dbReference>
<feature type="domain" description="Carbohydrate kinase FGGY C-terminal" evidence="6">
    <location>
        <begin position="277"/>
        <end position="473"/>
    </location>
</feature>
<dbReference type="PIRSF" id="PIRSF000538">
    <property type="entry name" value="GlpK"/>
    <property type="match status" value="1"/>
</dbReference>
<dbReference type="EC" id="2.7.1.17" evidence="7"/>
<dbReference type="PANTHER" id="PTHR43095:SF5">
    <property type="entry name" value="XYLULOSE KINASE"/>
    <property type="match status" value="1"/>
</dbReference>
<keyword evidence="8" id="KW-1185">Reference proteome</keyword>
<evidence type="ECO:0000256" key="1">
    <source>
        <dbReference type="ARBA" id="ARBA00009156"/>
    </source>
</evidence>
<evidence type="ECO:0000256" key="3">
    <source>
        <dbReference type="ARBA" id="ARBA00022679"/>
    </source>
</evidence>
<dbReference type="GO" id="GO:0042732">
    <property type="term" value="P:D-xylose metabolic process"/>
    <property type="evidence" value="ECO:0007669"/>
    <property type="project" value="UniProtKB-KW"/>
</dbReference>
<comment type="caution">
    <text evidence="7">The sequence shown here is derived from an EMBL/GenBank/DDBJ whole genome shotgun (WGS) entry which is preliminary data.</text>
</comment>
<dbReference type="RefSeq" id="WP_310409579.1">
    <property type="nucleotide sequence ID" value="NZ_JAVDYC010000001.1"/>
</dbReference>
<evidence type="ECO:0000256" key="4">
    <source>
        <dbReference type="ARBA" id="ARBA00022777"/>
    </source>
</evidence>
<reference evidence="7 8" key="1">
    <citation type="submission" date="2023-07" db="EMBL/GenBank/DDBJ databases">
        <title>Sequencing the genomes of 1000 actinobacteria strains.</title>
        <authorList>
            <person name="Klenk H.-P."/>
        </authorList>
    </citation>
    <scope>NUCLEOTIDE SEQUENCE [LARGE SCALE GENOMIC DNA]</scope>
    <source>
        <strain evidence="7 8">DSM 44711</strain>
    </source>
</reference>
<evidence type="ECO:0000259" key="5">
    <source>
        <dbReference type="Pfam" id="PF00370"/>
    </source>
</evidence>
<dbReference type="Proteomes" id="UP001183629">
    <property type="component" value="Unassembled WGS sequence"/>
</dbReference>
<accession>A0AAE4CQW0</accession>
<keyword evidence="2" id="KW-0119">Carbohydrate metabolism</keyword>
<evidence type="ECO:0000313" key="8">
    <source>
        <dbReference type="Proteomes" id="UP001183629"/>
    </source>
</evidence>
<dbReference type="CDD" id="cd07805">
    <property type="entry name" value="ASKHA_NBD_FGGY_CvXK-like"/>
    <property type="match status" value="1"/>
</dbReference>